<protein>
    <submittedName>
        <fullName evidence="2">Uncharacterized protein</fullName>
    </submittedName>
</protein>
<dbReference type="Proteomes" id="UP000015442">
    <property type="component" value="Unassembled WGS sequence"/>
</dbReference>
<dbReference type="AlphaFoldDB" id="T0FET2"/>
<evidence type="ECO:0000313" key="3">
    <source>
        <dbReference type="Proteomes" id="UP000015442"/>
    </source>
</evidence>
<reference evidence="2 3" key="1">
    <citation type="submission" date="2013-05" db="EMBL/GenBank/DDBJ databases">
        <authorList>
            <person name="Harkins D.M."/>
            <person name="Durkin A.S."/>
            <person name="Brinkac L.M."/>
            <person name="Haft D.H."/>
            <person name="Selengut J.D."/>
            <person name="Sanka R."/>
            <person name="DePew J."/>
            <person name="Purushe J."/>
            <person name="Hartskeerl R.A."/>
            <person name="Ahmed A."/>
            <person name="van der Linden H."/>
            <person name="Goris M.G.A."/>
            <person name="Vinetz J.M."/>
            <person name="Sutton G.G."/>
            <person name="Nierman W.C."/>
            <person name="Fouts D.E."/>
        </authorList>
    </citation>
    <scope>NUCLEOTIDE SEQUENCE [LARGE SCALE GENOMIC DNA]</scope>
    <source>
        <strain evidence="2 3">CZ214</strain>
    </source>
</reference>
<feature type="compositionally biased region" description="Basic residues" evidence="1">
    <location>
        <begin position="1"/>
        <end position="29"/>
    </location>
</feature>
<gene>
    <name evidence="2" type="ORF">LEP1GSC059_1121</name>
</gene>
<feature type="compositionally biased region" description="Basic and acidic residues" evidence="1">
    <location>
        <begin position="58"/>
        <end position="70"/>
    </location>
</feature>
<dbReference type="GeneID" id="23201995"/>
<feature type="compositionally biased region" description="Basic residues" evidence="1">
    <location>
        <begin position="43"/>
        <end position="54"/>
    </location>
</feature>
<dbReference type="RefSeq" id="WP_017213349.1">
    <property type="nucleotide sequence ID" value="NZ_AKWY02000020.1"/>
</dbReference>
<proteinExistence type="predicted"/>
<organism evidence="2 3">
    <name type="scientific">Leptospira noguchii serovar Panama str. CZ214</name>
    <dbReference type="NCBI Taxonomy" id="1001595"/>
    <lineage>
        <taxon>Bacteria</taxon>
        <taxon>Pseudomonadati</taxon>
        <taxon>Spirochaetota</taxon>
        <taxon>Spirochaetia</taxon>
        <taxon>Leptospirales</taxon>
        <taxon>Leptospiraceae</taxon>
        <taxon>Leptospira</taxon>
    </lineage>
</organism>
<comment type="caution">
    <text evidence="2">The sequence shown here is derived from an EMBL/GenBank/DDBJ whole genome shotgun (WGS) entry which is preliminary data.</text>
</comment>
<dbReference type="EMBL" id="AKWY02000020">
    <property type="protein sequence ID" value="EQA71718.1"/>
    <property type="molecule type" value="Genomic_DNA"/>
</dbReference>
<evidence type="ECO:0000256" key="1">
    <source>
        <dbReference type="SAM" id="MobiDB-lite"/>
    </source>
</evidence>
<evidence type="ECO:0000313" key="2">
    <source>
        <dbReference type="EMBL" id="EQA71718.1"/>
    </source>
</evidence>
<accession>T0FET2</accession>
<sequence length="100" mass="11802">MAKKSSKSKRKTTKRKTTKRRVTTKKKFSGLKLITKRYESTKKPKLHKYPKKPSHNATNDDKEKYLEKRNEAHSKNLKLIKEWQENVTRANALNKEIYGG</sequence>
<name>T0FET2_9LEPT</name>
<feature type="region of interest" description="Disordered" evidence="1">
    <location>
        <begin position="1"/>
        <end position="70"/>
    </location>
</feature>